<gene>
    <name evidence="6" type="ORF">AB0H04_22955</name>
</gene>
<dbReference type="Proteomes" id="UP001551011">
    <property type="component" value="Unassembled WGS sequence"/>
</dbReference>
<comment type="similarity">
    <text evidence="1">Belongs to the glycosyl hydrolase 2 family.</text>
</comment>
<dbReference type="EMBL" id="JBFAEG010000016">
    <property type="protein sequence ID" value="MEU5709699.1"/>
    <property type="molecule type" value="Genomic_DNA"/>
</dbReference>
<evidence type="ECO:0000313" key="6">
    <source>
        <dbReference type="EMBL" id="MEU5709699.1"/>
    </source>
</evidence>
<dbReference type="Gene3D" id="2.60.40.10">
    <property type="entry name" value="Immunoglobulins"/>
    <property type="match status" value="1"/>
</dbReference>
<comment type="caution">
    <text evidence="6">The sequence shown here is derived from an EMBL/GenBank/DDBJ whole genome shotgun (WGS) entry which is preliminary data.</text>
</comment>
<keyword evidence="3" id="KW-0326">Glycosidase</keyword>
<evidence type="ECO:0000256" key="3">
    <source>
        <dbReference type="ARBA" id="ARBA00023295"/>
    </source>
</evidence>
<organism evidence="6 7">
    <name type="scientific">Streptomyces flaveolus</name>
    <dbReference type="NCBI Taxonomy" id="67297"/>
    <lineage>
        <taxon>Bacteria</taxon>
        <taxon>Bacillati</taxon>
        <taxon>Actinomycetota</taxon>
        <taxon>Actinomycetes</taxon>
        <taxon>Kitasatosporales</taxon>
        <taxon>Streptomycetaceae</taxon>
        <taxon>Streptomyces</taxon>
    </lineage>
</organism>
<sequence length="71" mass="7612">MRFEVSGAGEPAGVVNGNPHNVDRFRQPRRHTRHGRAPAVLRPAEPPVHVTLVAPAPGLRPVRLTLPVASA</sequence>
<dbReference type="InterPro" id="IPR013783">
    <property type="entry name" value="Ig-like_fold"/>
</dbReference>
<evidence type="ECO:0000256" key="1">
    <source>
        <dbReference type="ARBA" id="ARBA00007401"/>
    </source>
</evidence>
<keyword evidence="2" id="KW-0378">Hydrolase</keyword>
<proteinExistence type="inferred from homology"/>
<dbReference type="RefSeq" id="WP_030641853.1">
    <property type="nucleotide sequence ID" value="NZ_JBEXDP010000017.1"/>
</dbReference>
<name>A0ABV3ACM2_9ACTN</name>
<dbReference type="Pfam" id="PF18565">
    <property type="entry name" value="Glyco_hydro2_C5"/>
    <property type="match status" value="1"/>
</dbReference>
<protein>
    <recommendedName>
        <fullName evidence="5">Glycoside hydrolase family 2 domain-containing protein</fullName>
    </recommendedName>
</protein>
<evidence type="ECO:0000259" key="5">
    <source>
        <dbReference type="Pfam" id="PF18565"/>
    </source>
</evidence>
<evidence type="ECO:0000256" key="2">
    <source>
        <dbReference type="ARBA" id="ARBA00022801"/>
    </source>
</evidence>
<dbReference type="InterPro" id="IPR040605">
    <property type="entry name" value="Glyco_hydro2_dom5"/>
</dbReference>
<feature type="compositionally biased region" description="Basic residues" evidence="4">
    <location>
        <begin position="27"/>
        <end position="36"/>
    </location>
</feature>
<accession>A0ABV3ACM2</accession>
<evidence type="ECO:0000313" key="7">
    <source>
        <dbReference type="Proteomes" id="UP001551011"/>
    </source>
</evidence>
<keyword evidence="7" id="KW-1185">Reference proteome</keyword>
<evidence type="ECO:0000256" key="4">
    <source>
        <dbReference type="SAM" id="MobiDB-lite"/>
    </source>
</evidence>
<feature type="region of interest" description="Disordered" evidence="4">
    <location>
        <begin position="1"/>
        <end position="38"/>
    </location>
</feature>
<reference evidence="6 7" key="1">
    <citation type="submission" date="2024-06" db="EMBL/GenBank/DDBJ databases">
        <title>The Natural Products Discovery Center: Release of the First 8490 Sequenced Strains for Exploring Actinobacteria Biosynthetic Diversity.</title>
        <authorList>
            <person name="Kalkreuter E."/>
            <person name="Kautsar S.A."/>
            <person name="Yang D."/>
            <person name="Bader C.D."/>
            <person name="Teijaro C.N."/>
            <person name="Fluegel L."/>
            <person name="Davis C.M."/>
            <person name="Simpson J.R."/>
            <person name="Lauterbach L."/>
            <person name="Steele A.D."/>
            <person name="Gui C."/>
            <person name="Meng S."/>
            <person name="Li G."/>
            <person name="Viehrig K."/>
            <person name="Ye F."/>
            <person name="Su P."/>
            <person name="Kiefer A.F."/>
            <person name="Nichols A."/>
            <person name="Cepeda A.J."/>
            <person name="Yan W."/>
            <person name="Fan B."/>
            <person name="Jiang Y."/>
            <person name="Adhikari A."/>
            <person name="Zheng C.-J."/>
            <person name="Schuster L."/>
            <person name="Cowan T.M."/>
            <person name="Smanski M.J."/>
            <person name="Chevrette M.G."/>
            <person name="De Carvalho L.P.S."/>
            <person name="Shen B."/>
        </authorList>
    </citation>
    <scope>NUCLEOTIDE SEQUENCE [LARGE SCALE GENOMIC DNA]</scope>
    <source>
        <strain evidence="6 7">NPDC020594</strain>
    </source>
</reference>
<feature type="domain" description="Glycoside hydrolase family 2" evidence="5">
    <location>
        <begin position="2"/>
        <end position="64"/>
    </location>
</feature>